<evidence type="ECO:0000259" key="8">
    <source>
        <dbReference type="PROSITE" id="PS50114"/>
    </source>
</evidence>
<keyword evidence="4" id="KW-0805">Transcription regulation</keyword>
<feature type="compositionally biased region" description="Low complexity" evidence="7">
    <location>
        <begin position="456"/>
        <end position="468"/>
    </location>
</feature>
<dbReference type="GO" id="GO:0006355">
    <property type="term" value="P:regulation of DNA-templated transcription"/>
    <property type="evidence" value="ECO:0007669"/>
    <property type="project" value="InterPro"/>
</dbReference>
<evidence type="ECO:0000256" key="4">
    <source>
        <dbReference type="ARBA" id="ARBA00023015"/>
    </source>
</evidence>
<dbReference type="GO" id="GO:0043565">
    <property type="term" value="F:sequence-specific DNA binding"/>
    <property type="evidence" value="ECO:0007669"/>
    <property type="project" value="InterPro"/>
</dbReference>
<feature type="compositionally biased region" description="Basic residues" evidence="7">
    <location>
        <begin position="538"/>
        <end position="553"/>
    </location>
</feature>
<evidence type="ECO:0000256" key="3">
    <source>
        <dbReference type="ARBA" id="ARBA00022833"/>
    </source>
</evidence>
<dbReference type="STRING" id="68775.A0A5C3M6K4"/>
<evidence type="ECO:0000313" key="10">
    <source>
        <dbReference type="Proteomes" id="UP000308652"/>
    </source>
</evidence>
<dbReference type="SUPFAM" id="SSF57716">
    <property type="entry name" value="Glucocorticoid receptor-like (DNA-binding domain)"/>
    <property type="match status" value="1"/>
</dbReference>
<keyword evidence="5" id="KW-0804">Transcription</keyword>
<dbReference type="PROSITE" id="PS50114">
    <property type="entry name" value="GATA_ZN_FINGER_2"/>
    <property type="match status" value="1"/>
</dbReference>
<dbReference type="Proteomes" id="UP000308652">
    <property type="component" value="Unassembled WGS sequence"/>
</dbReference>
<dbReference type="Pfam" id="PF00320">
    <property type="entry name" value="GATA"/>
    <property type="match status" value="1"/>
</dbReference>
<dbReference type="AlphaFoldDB" id="A0A5C3M6K4"/>
<proteinExistence type="predicted"/>
<evidence type="ECO:0000256" key="1">
    <source>
        <dbReference type="ARBA" id="ARBA00022723"/>
    </source>
</evidence>
<keyword evidence="2 6" id="KW-0863">Zinc-finger</keyword>
<feature type="region of interest" description="Disordered" evidence="7">
    <location>
        <begin position="538"/>
        <end position="638"/>
    </location>
</feature>
<feature type="compositionally biased region" description="Polar residues" evidence="7">
    <location>
        <begin position="616"/>
        <end position="638"/>
    </location>
</feature>
<accession>A0A5C3M6K4</accession>
<reference evidence="9 10" key="1">
    <citation type="journal article" date="2019" name="Nat. Ecol. Evol.">
        <title>Megaphylogeny resolves global patterns of mushroom evolution.</title>
        <authorList>
            <person name="Varga T."/>
            <person name="Krizsan K."/>
            <person name="Foldi C."/>
            <person name="Dima B."/>
            <person name="Sanchez-Garcia M."/>
            <person name="Sanchez-Ramirez S."/>
            <person name="Szollosi G.J."/>
            <person name="Szarkandi J.G."/>
            <person name="Papp V."/>
            <person name="Albert L."/>
            <person name="Andreopoulos W."/>
            <person name="Angelini C."/>
            <person name="Antonin V."/>
            <person name="Barry K.W."/>
            <person name="Bougher N.L."/>
            <person name="Buchanan P."/>
            <person name="Buyck B."/>
            <person name="Bense V."/>
            <person name="Catcheside P."/>
            <person name="Chovatia M."/>
            <person name="Cooper J."/>
            <person name="Damon W."/>
            <person name="Desjardin D."/>
            <person name="Finy P."/>
            <person name="Geml J."/>
            <person name="Haridas S."/>
            <person name="Hughes K."/>
            <person name="Justo A."/>
            <person name="Karasinski D."/>
            <person name="Kautmanova I."/>
            <person name="Kiss B."/>
            <person name="Kocsube S."/>
            <person name="Kotiranta H."/>
            <person name="LaButti K.M."/>
            <person name="Lechner B.E."/>
            <person name="Liimatainen K."/>
            <person name="Lipzen A."/>
            <person name="Lukacs Z."/>
            <person name="Mihaltcheva S."/>
            <person name="Morgado L.N."/>
            <person name="Niskanen T."/>
            <person name="Noordeloos M.E."/>
            <person name="Ohm R.A."/>
            <person name="Ortiz-Santana B."/>
            <person name="Ovrebo C."/>
            <person name="Racz N."/>
            <person name="Riley R."/>
            <person name="Savchenko A."/>
            <person name="Shiryaev A."/>
            <person name="Soop K."/>
            <person name="Spirin V."/>
            <person name="Szebenyi C."/>
            <person name="Tomsovsky M."/>
            <person name="Tulloss R.E."/>
            <person name="Uehling J."/>
            <person name="Grigoriev I.V."/>
            <person name="Vagvolgyi C."/>
            <person name="Papp T."/>
            <person name="Martin F.M."/>
            <person name="Miettinen O."/>
            <person name="Hibbett D.S."/>
            <person name="Nagy L.G."/>
        </authorList>
    </citation>
    <scope>NUCLEOTIDE SEQUENCE [LARGE SCALE GENOMIC DNA]</scope>
    <source>
        <strain evidence="9 10">CBS 166.37</strain>
    </source>
</reference>
<feature type="region of interest" description="Disordered" evidence="7">
    <location>
        <begin position="11"/>
        <end position="64"/>
    </location>
</feature>
<evidence type="ECO:0000256" key="2">
    <source>
        <dbReference type="ARBA" id="ARBA00022771"/>
    </source>
</evidence>
<keyword evidence="10" id="KW-1185">Reference proteome</keyword>
<dbReference type="PANTHER" id="PTHR47172">
    <property type="entry name" value="OS01G0976800 PROTEIN"/>
    <property type="match status" value="1"/>
</dbReference>
<organism evidence="9 10">
    <name type="scientific">Crucibulum laeve</name>
    <dbReference type="NCBI Taxonomy" id="68775"/>
    <lineage>
        <taxon>Eukaryota</taxon>
        <taxon>Fungi</taxon>
        <taxon>Dikarya</taxon>
        <taxon>Basidiomycota</taxon>
        <taxon>Agaricomycotina</taxon>
        <taxon>Agaricomycetes</taxon>
        <taxon>Agaricomycetidae</taxon>
        <taxon>Agaricales</taxon>
        <taxon>Agaricineae</taxon>
        <taxon>Nidulariaceae</taxon>
        <taxon>Crucibulum</taxon>
    </lineage>
</organism>
<name>A0A5C3M6K4_9AGAR</name>
<dbReference type="GO" id="GO:0008270">
    <property type="term" value="F:zinc ion binding"/>
    <property type="evidence" value="ECO:0007669"/>
    <property type="project" value="UniProtKB-KW"/>
</dbReference>
<evidence type="ECO:0000256" key="6">
    <source>
        <dbReference type="PROSITE-ProRule" id="PRU00094"/>
    </source>
</evidence>
<keyword evidence="1" id="KW-0479">Metal-binding</keyword>
<sequence length="718" mass="78443">MSYLMSSLRGFENNPHPDIPQPPPPHHIHNHRNQMASSSYPSTYPVSTAPDNDPQPYSADQPPISLPKVGQTRCYWALLSSELHFLYLDPVLSEHLCEQSKLLVGKPLLQFVHPDEQASAKQDLGGVLESRTLHGSVTRVRFCRLSRVRRLLGYDGPPAPWSDSEKIALDSNYMAVDIVINWAAEGLVLCFIHAIVDLTPNDNDENQKTEWTNWCGTPVMTPEQTELLYTQLLANIPQTNTMMRVFQILGHAPGRPLLLSWPPDYGSGPSGRDFAKLVENVEIGNGMPNGNDAKTSCTRRYKALQDMPSLAGGQVESIFIPHGAIIFACHKVETPSRSAINASVAAMQQVEYPTNYNPQQNQPYYDQQPAVYGLPPLSPQSTYTNAYMAQQASLQGQYSPQRWSQQGSEWYSPTGATVHSLSAPQWQATGSSYLDVTAPSAQPAYNRPLSPSYAYSPTTGDTTGTSPTANVVPPPRRRVSPGATKDYGGGGGRTASNRPTGVLKCSSCKATTSPEWRKGPTGKKELCNACGLRYARSRAKKEGHNQAQRKRKDKGLAKRESATPPTSASSSFSAIRRSFGEGSFSTSSTGSASGSDIYPHSGHVLEHMTPSPSPPASNMNFVHYSPTSGDNRPPYSTATNFYSVPSPLSNPPVLHPQVSTQLPPLGHIYADRLSPGLPSASSHPQASFERERDRDHDIPSTPLSAEPRHPRRPVMTQQ</sequence>
<dbReference type="Gene3D" id="3.30.50.10">
    <property type="entry name" value="Erythroid Transcription Factor GATA-1, subunit A"/>
    <property type="match status" value="1"/>
</dbReference>
<protein>
    <recommendedName>
        <fullName evidence="8">GATA-type domain-containing protein</fullName>
    </recommendedName>
</protein>
<evidence type="ECO:0000256" key="5">
    <source>
        <dbReference type="ARBA" id="ARBA00023163"/>
    </source>
</evidence>
<dbReference type="CDD" id="cd00202">
    <property type="entry name" value="ZnF_GATA"/>
    <property type="match status" value="1"/>
</dbReference>
<feature type="region of interest" description="Disordered" evidence="7">
    <location>
        <begin position="445"/>
        <end position="522"/>
    </location>
</feature>
<dbReference type="EMBL" id="ML213597">
    <property type="protein sequence ID" value="TFK40313.1"/>
    <property type="molecule type" value="Genomic_DNA"/>
</dbReference>
<dbReference type="SMART" id="SM00401">
    <property type="entry name" value="ZnF_GATA"/>
    <property type="match status" value="1"/>
</dbReference>
<feature type="compositionally biased region" description="Basic and acidic residues" evidence="7">
    <location>
        <begin position="688"/>
        <end position="698"/>
    </location>
</feature>
<gene>
    <name evidence="9" type="ORF">BDQ12DRAFT_628218</name>
</gene>
<dbReference type="PANTHER" id="PTHR47172:SF24">
    <property type="entry name" value="GATA ZINC FINGER DOMAIN-CONTAINING PROTEIN 14-RELATED"/>
    <property type="match status" value="1"/>
</dbReference>
<evidence type="ECO:0000256" key="7">
    <source>
        <dbReference type="SAM" id="MobiDB-lite"/>
    </source>
</evidence>
<feature type="compositionally biased region" description="Low complexity" evidence="7">
    <location>
        <begin position="36"/>
        <end position="49"/>
    </location>
</feature>
<feature type="domain" description="GATA-type" evidence="8">
    <location>
        <begin position="499"/>
        <end position="559"/>
    </location>
</feature>
<feature type="compositionally biased region" description="Low complexity" evidence="7">
    <location>
        <begin position="562"/>
        <end position="595"/>
    </location>
</feature>
<evidence type="ECO:0000313" key="9">
    <source>
        <dbReference type="EMBL" id="TFK40313.1"/>
    </source>
</evidence>
<dbReference type="OrthoDB" id="2162994at2759"/>
<dbReference type="InterPro" id="IPR000679">
    <property type="entry name" value="Znf_GATA"/>
</dbReference>
<dbReference type="PROSITE" id="PS00344">
    <property type="entry name" value="GATA_ZN_FINGER_1"/>
    <property type="match status" value="1"/>
</dbReference>
<keyword evidence="3" id="KW-0862">Zinc</keyword>
<feature type="region of interest" description="Disordered" evidence="7">
    <location>
        <begin position="665"/>
        <end position="718"/>
    </location>
</feature>
<dbReference type="InterPro" id="IPR013088">
    <property type="entry name" value="Znf_NHR/GATA"/>
</dbReference>